<dbReference type="InterPro" id="IPR011263">
    <property type="entry name" value="DNA-dir_RNA_pol_RpoA/D/Rpb3"/>
</dbReference>
<dbReference type="GO" id="GO:0046983">
    <property type="term" value="F:protein dimerization activity"/>
    <property type="evidence" value="ECO:0007669"/>
    <property type="project" value="InterPro"/>
</dbReference>
<dbReference type="InterPro" id="IPR009025">
    <property type="entry name" value="RBP11-like_dimer"/>
</dbReference>
<evidence type="ECO:0000256" key="1">
    <source>
        <dbReference type="ARBA" id="ARBA00004328"/>
    </source>
</evidence>
<dbReference type="AlphaFoldDB" id="A0A6C0K2C5"/>
<dbReference type="Gene3D" id="3.30.1360.10">
    <property type="entry name" value="RNA polymerase, RBP11-like subunit"/>
    <property type="match status" value="2"/>
</dbReference>
<dbReference type="Pfam" id="PF13656">
    <property type="entry name" value="RNA_pol_L_2"/>
    <property type="match status" value="1"/>
</dbReference>
<dbReference type="InterPro" id="IPR036603">
    <property type="entry name" value="RBP11-like"/>
</dbReference>
<keyword evidence="3" id="KW-0946">Virion</keyword>
<dbReference type="EMBL" id="MN740798">
    <property type="protein sequence ID" value="QHU12202.1"/>
    <property type="molecule type" value="Genomic_DNA"/>
</dbReference>
<dbReference type="Pfam" id="PF01193">
    <property type="entry name" value="RNA_pol_L"/>
    <property type="match status" value="1"/>
</dbReference>
<reference evidence="6" key="1">
    <citation type="journal article" date="2020" name="Nature">
        <title>Giant virus diversity and host interactions through global metagenomics.</title>
        <authorList>
            <person name="Schulz F."/>
            <person name="Roux S."/>
            <person name="Paez-Espino D."/>
            <person name="Jungbluth S."/>
            <person name="Walsh D.A."/>
            <person name="Denef V.J."/>
            <person name="McMahon K.D."/>
            <person name="Konstantinidis K.T."/>
            <person name="Eloe-Fadrosh E.A."/>
            <person name="Kyrpides N.C."/>
            <person name="Woyke T."/>
        </authorList>
    </citation>
    <scope>NUCLEOTIDE SEQUENCE</scope>
    <source>
        <strain evidence="6">GVMAG-S-1101171-110</strain>
    </source>
</reference>
<evidence type="ECO:0000259" key="5">
    <source>
        <dbReference type="SMART" id="SM00662"/>
    </source>
</evidence>
<dbReference type="GO" id="GO:0006351">
    <property type="term" value="P:DNA-templated transcription"/>
    <property type="evidence" value="ECO:0007669"/>
    <property type="project" value="InterPro"/>
</dbReference>
<keyword evidence="2" id="KW-0240">DNA-directed RNA polymerase</keyword>
<dbReference type="SUPFAM" id="SSF56553">
    <property type="entry name" value="Insert subdomain of RNA polymerase alpha subunit"/>
    <property type="match status" value="1"/>
</dbReference>
<dbReference type="GO" id="GO:0003899">
    <property type="term" value="F:DNA-directed RNA polymerase activity"/>
    <property type="evidence" value="ECO:0007669"/>
    <property type="project" value="InterPro"/>
</dbReference>
<organism evidence="6">
    <name type="scientific">viral metagenome</name>
    <dbReference type="NCBI Taxonomy" id="1070528"/>
    <lineage>
        <taxon>unclassified sequences</taxon>
        <taxon>metagenomes</taxon>
        <taxon>organismal metagenomes</taxon>
    </lineage>
</organism>
<dbReference type="PANTHER" id="PTHR11800">
    <property type="entry name" value="DNA-DIRECTED RNA POLYMERASE"/>
    <property type="match status" value="1"/>
</dbReference>
<dbReference type="PANTHER" id="PTHR11800:SF13">
    <property type="entry name" value="DNA-DIRECTED RNA POLYMERASES I AND III SUBUNIT RPAC1"/>
    <property type="match status" value="1"/>
</dbReference>
<accession>A0A6C0K2C5</accession>
<evidence type="ECO:0000256" key="4">
    <source>
        <dbReference type="ARBA" id="ARBA00023163"/>
    </source>
</evidence>
<dbReference type="InterPro" id="IPR050518">
    <property type="entry name" value="Rpo3/RPB3_RNA_Pol_subunit"/>
</dbReference>
<evidence type="ECO:0000313" key="6">
    <source>
        <dbReference type="EMBL" id="QHU12202.1"/>
    </source>
</evidence>
<dbReference type="Gene3D" id="2.170.120.12">
    <property type="entry name" value="DNA-directed RNA polymerase, insert domain"/>
    <property type="match status" value="1"/>
</dbReference>
<protein>
    <recommendedName>
        <fullName evidence="5">DNA-directed RNA polymerase RpoA/D/Rpb3-type domain-containing protein</fullName>
    </recommendedName>
</protein>
<dbReference type="GO" id="GO:0005736">
    <property type="term" value="C:RNA polymerase I complex"/>
    <property type="evidence" value="ECO:0007669"/>
    <property type="project" value="TreeGrafter"/>
</dbReference>
<feature type="domain" description="DNA-directed RNA polymerase RpoA/D/Rpb3-type" evidence="5">
    <location>
        <begin position="14"/>
        <end position="287"/>
    </location>
</feature>
<evidence type="ECO:0000256" key="2">
    <source>
        <dbReference type="ARBA" id="ARBA00022478"/>
    </source>
</evidence>
<dbReference type="GO" id="GO:0005666">
    <property type="term" value="C:RNA polymerase III complex"/>
    <property type="evidence" value="ECO:0007669"/>
    <property type="project" value="TreeGrafter"/>
</dbReference>
<dbReference type="GO" id="GO:0044423">
    <property type="term" value="C:virion component"/>
    <property type="evidence" value="ECO:0007669"/>
    <property type="project" value="UniProtKB-KW"/>
</dbReference>
<dbReference type="InterPro" id="IPR036643">
    <property type="entry name" value="RNApol_insert_sf"/>
</dbReference>
<dbReference type="SMART" id="SM00662">
    <property type="entry name" value="RPOLD"/>
    <property type="match status" value="1"/>
</dbReference>
<name>A0A6C0K2C5_9ZZZZ</name>
<proteinExistence type="predicted"/>
<dbReference type="SUPFAM" id="SSF55257">
    <property type="entry name" value="RBP11-like subunits of RNA polymerase"/>
    <property type="match status" value="2"/>
</dbReference>
<evidence type="ECO:0000256" key="3">
    <source>
        <dbReference type="ARBA" id="ARBA00022844"/>
    </source>
</evidence>
<comment type="subcellular location">
    <subcellularLocation>
        <location evidence="1">Virion</location>
    </subcellularLocation>
</comment>
<keyword evidence="4" id="KW-0804">Transcription</keyword>
<sequence length="426" mass="47216">MATFQNIQVPSERRLQFTLGPTAYPYANTLRRAIMTLVSTIGFRSDPPGVVLDTPDIKIIQNDSNTQPNELLAHRISLIPIHGADPLKWDPDHIIFKLDVDNDSPEPRDVMAADIQVFERRKAADLSEALVEIPGRTFFPANTLTRDTCLITTLPGKRSAQTPALKAEMRATVGLGREHARFIPTSQASYAYTLDMNTERRNQYFEKWLVRHKKVEPESLKQDEVRRAELDREFNTMEIQRIYKVDEKGEPNSFDFQIESIGPMAPRAIVERAFLGLIDMCKGYVGLDTGDLPESISVTSSDTLMTGFDFIIKNQDHTFGNMIQTWLVEHHVEGEATPNLNFAGYKIPHPLKDEMLLRIGVDDGNELTARTAIAAAARGCQAMFESWLAAWTGTSAAGAGSGSGTTAAATLAAGKKSIKLKRTPAV</sequence>